<protein>
    <submittedName>
        <fullName evidence="2">Uncharacterized protein</fullName>
    </submittedName>
</protein>
<evidence type="ECO:0000256" key="1">
    <source>
        <dbReference type="SAM" id="MobiDB-lite"/>
    </source>
</evidence>
<dbReference type="EMBL" id="KV454014">
    <property type="protein sequence ID" value="ODV95550.1"/>
    <property type="molecule type" value="Genomic_DNA"/>
</dbReference>
<name>A0A1E4TUX3_PACTA</name>
<feature type="compositionally biased region" description="Low complexity" evidence="1">
    <location>
        <begin position="57"/>
        <end position="78"/>
    </location>
</feature>
<accession>A0A1E4TUX3</accession>
<reference evidence="3" key="1">
    <citation type="submission" date="2016-05" db="EMBL/GenBank/DDBJ databases">
        <title>Comparative genomics of biotechnologically important yeasts.</title>
        <authorList>
            <consortium name="DOE Joint Genome Institute"/>
            <person name="Riley R."/>
            <person name="Haridas S."/>
            <person name="Wolfe K.H."/>
            <person name="Lopes M.R."/>
            <person name="Hittinger C.T."/>
            <person name="Goker M."/>
            <person name="Salamov A."/>
            <person name="Wisecaver J."/>
            <person name="Long T.M."/>
            <person name="Aerts A.L."/>
            <person name="Barry K."/>
            <person name="Choi C."/>
            <person name="Clum A."/>
            <person name="Coughlan A.Y."/>
            <person name="Deshpande S."/>
            <person name="Douglass A.P."/>
            <person name="Hanson S.J."/>
            <person name="Klenk H.-P."/>
            <person name="Labutti K."/>
            <person name="Lapidus A."/>
            <person name="Lindquist E."/>
            <person name="Lipzen A."/>
            <person name="Meier-Kolthoff J.P."/>
            <person name="Ohm R.A."/>
            <person name="Otillar R.P."/>
            <person name="Pangilinan J."/>
            <person name="Peng Y."/>
            <person name="Rokas A."/>
            <person name="Rosa C.A."/>
            <person name="Scheuner C."/>
            <person name="Sibirny A.A."/>
            <person name="Slot J.C."/>
            <person name="Stielow J.B."/>
            <person name="Sun H."/>
            <person name="Kurtzman C.P."/>
            <person name="Blackwell M."/>
            <person name="Grigoriev I.V."/>
            <person name="Jeffries T.W."/>
        </authorList>
    </citation>
    <scope>NUCLEOTIDE SEQUENCE [LARGE SCALE GENOMIC DNA]</scope>
    <source>
        <strain evidence="3">NRRL Y-2460</strain>
    </source>
</reference>
<dbReference type="AlphaFoldDB" id="A0A1E4TUX3"/>
<feature type="region of interest" description="Disordered" evidence="1">
    <location>
        <begin position="56"/>
        <end position="78"/>
    </location>
</feature>
<evidence type="ECO:0000313" key="3">
    <source>
        <dbReference type="Proteomes" id="UP000094236"/>
    </source>
</evidence>
<dbReference type="Proteomes" id="UP000094236">
    <property type="component" value="Unassembled WGS sequence"/>
</dbReference>
<gene>
    <name evidence="2" type="ORF">PACTADRAFT_34115</name>
</gene>
<evidence type="ECO:0000313" key="2">
    <source>
        <dbReference type="EMBL" id="ODV95550.1"/>
    </source>
</evidence>
<organism evidence="2 3">
    <name type="scientific">Pachysolen tannophilus NRRL Y-2460</name>
    <dbReference type="NCBI Taxonomy" id="669874"/>
    <lineage>
        <taxon>Eukaryota</taxon>
        <taxon>Fungi</taxon>
        <taxon>Dikarya</taxon>
        <taxon>Ascomycota</taxon>
        <taxon>Saccharomycotina</taxon>
        <taxon>Pichiomycetes</taxon>
        <taxon>Pachysolenaceae</taxon>
        <taxon>Pachysolen</taxon>
    </lineage>
</organism>
<sequence>MSTNTSNTGNSVNNNDLNVDDKLYYDGNNAYIGLNEDHNIITPALYNESPVDNLQVNHNNNNSNTTTTTTNNNNNNNNELAYFQPAPAQTDSNSLTQLSNSVLPENINFSNALIKNGDTDINSSNNQFPFSSVINNPKPMHLKKQKPKKIQQDQNLVALL</sequence>
<keyword evidence="3" id="KW-1185">Reference proteome</keyword>
<proteinExistence type="predicted"/>